<feature type="region of interest" description="Disordered" evidence="11">
    <location>
        <begin position="48"/>
        <end position="74"/>
    </location>
</feature>
<evidence type="ECO:0000256" key="11">
    <source>
        <dbReference type="SAM" id="MobiDB-lite"/>
    </source>
</evidence>
<gene>
    <name evidence="15" type="ORF">BQ4739_LOCUS13312</name>
</gene>
<keyword evidence="9" id="KW-0460">Magnesium</keyword>
<feature type="compositionally biased region" description="Low complexity" evidence="11">
    <location>
        <begin position="57"/>
        <end position="74"/>
    </location>
</feature>
<dbReference type="SUPFAM" id="SSF56059">
    <property type="entry name" value="Glutathione synthetase ATP-binding domain-like"/>
    <property type="match status" value="1"/>
</dbReference>
<evidence type="ECO:0000256" key="3">
    <source>
        <dbReference type="ARBA" id="ARBA00011738"/>
    </source>
</evidence>
<sequence length="2050" mass="211789">MSTHTSGLSSRIQANHLSAARPVVGSTTNCRAFFPACGQSRSSAVALASSGGRGRRSSGLLGVQQAGSSSSSRPSAASKIACRATSVLAGPAAGSDRASAEAVGEALIKRWLGVAEKDSLPIFKETGPLRETACELTVCGAAVESKGRKHALLAFIITQGASSSSSSASKPGSGGFGVTDLPKPMLHWGTVARQGDRWQPPPIGWSTWPDVSHDARGGAWQTPFAEQQLPGGGVALTLLLQLPCDGPLGHGGLSFLVKTSNNKWLGNAATYKDFWYPTAQLPVVAAVSVGKAPGSAAADLAGPDKQLDMEKLAAVPVPAPAPQRSRSRSGERKKEHKDWRNSHNGNGNNHHHSNNNNNHHHHDNHHHQQHGQEPELPNAGRREKEPAFDETQVCTMSAQQLRAAAGEQLSAWVAAQHDLQVPASGLDIELHEWPVKGHPSTPFVIASAAPLATSFVLLPLLLTFLLSLPPLSLLLQHEWPVKGHPSTPFVIASAALWCSIPGTTSLAAAQQREPVLLLAAMGDVGLTGKRSPGLVLHWSAVGAEGAASVLQRPDAAATEAAAALPEGWSTLPDMSWDAGSGFWDTPMTRHLLQRPSAADLAAGVGSFDRPSKEAADMYAVLLRMPLQDVFCSGGLLFTMRTARRQWVRHATTRGPFYLDTSAHAKRLGISADTPRPASPSSTAAGAAAGQLSADEAAWNTTHAALTAAGLSEDEIVAFAASMPANKPHLAAAAASHTSSRPGSRSSSRPGSRAGVRPDQAAVLDTADAELAAHIIAQSVASLDSRSSSRAGRGDDLEGLPELLEAASGMMMSGNAGNADDGSGRASSKFLRDFEPQPLDLSGLGWGLSGEAGSGSDYMDVPELSPRHDLVGRIADLEHKAKRSLMHRYSIAADLVGELLPDIRAAAAEAPASLLWPPQQSHNQNNDAAWRGGGALAGLVAVAVWLRLSSLRLLVWNHNYNVKPREISAALDTLGARLIEVYEAAPQLSGVVLLALASAGRGGMGDMGQRIRDEILAIQQRNGCKGGMMEEWHQKLHNNSSPDDLAICQALLDYLAAGQDLSVYWGSLAAQGITPERLASFDRAIRSPPQKFPEQVLPQLTEDLIAYRRTLAAVHSGADLSAAIDGVLGYDAGECKGKRVKVEPLSGVATPRLKQLLSALLQVVQGSTSPGGTPSATRPGTPAGDAPGTAFANNVVSTGRIRISDEFVSNGVSNNGSNSGGINKVSAMMSMDRCVKLQALVVAARACLAPHIRAGNAACQGRLRDVLFLDLALELAGKGALEQGLAAVRAAAPSTLLGGLLALLAQPVASACLSSLPGQGGNAALLAVAAQLQQLSQEHAGLDARAKARHALSLIERLRVLLVANSSSATSMLQPTAYALAKALEVEDKEPLGPVSLLAEEVVRGSAAAALSQLLTAVEPSLRRCAGVGAWSIVSRLPTQVSGSLSRLQPCLSQLQPGLLQQGQGPVILVLQRLAGEEEVPPGVVGVVVLGDCPDVLSHAAVRARNCRVPVVACPSSEEAVVSHIAALAGKQVTLAINGDDVSITEAAAAHSAPASAAAAASNGHAKQQQQLVASGRWDGSSWALTPEQFAPGVVGAKAMSAQKLALAAAGTKSNLKAVSSLNGSSSSSNGNGKSGGGFFDALLGRSRSGSSATAEAVQQQQEMLQLPAWLKVPQSVALPHGAFEAVLQDPVNAGVAGQLQQLVAQVAAAEEAAANNGGSGGASDGDLQHIRRLVHQLQAPAALGQQLDTQLSSLAAAAATGNGSSSSYSWDAAWAAVKGVWASQWNDRALAALRKARLPLQQLRMGVLLQPLLPARYSWVAHTVNPASGSPAEVSVQLVVGLGEVLVGNYPGRALSGVIRRDSLTAALQQALSGSSSGGIGGVLAGLQPPVPEDAQLLSAVEVVSYPSKDAAVVPAGMNLPCEVRNGNGNGNGNGSRNGNGASAAAGEVVFMARSDSNAEDLPGFAGAGLFDSLPSAPTRSVLIDYAKEPLVWDKAAAATLLWQCALAALAAEQAVAAADGELEEGVGQDVEGCVTPDGAIWLLQARPQV</sequence>
<dbReference type="PANTHER" id="PTHR46999">
    <property type="entry name" value="ALPHA-GLUCAN WATER DIKINASE 1, CHLOROPLASTIC-RELATED"/>
    <property type="match status" value="1"/>
</dbReference>
<protein>
    <submittedName>
        <fullName evidence="15">Uncharacterized protein</fullName>
    </submittedName>
</protein>
<comment type="subunit">
    <text evidence="3">Homodimer.</text>
</comment>
<dbReference type="EMBL" id="FNXT01001186">
    <property type="protein sequence ID" value="SZX73201.1"/>
    <property type="molecule type" value="Genomic_DNA"/>
</dbReference>
<dbReference type="Proteomes" id="UP000256970">
    <property type="component" value="Unassembled WGS sequence"/>
</dbReference>
<feature type="region of interest" description="Disordered" evidence="11">
    <location>
        <begin position="1165"/>
        <end position="1187"/>
    </location>
</feature>
<feature type="domain" description="Alpha-glucan water dikinase phosphohistidine-like" evidence="13">
    <location>
        <begin position="1430"/>
        <end position="1548"/>
    </location>
</feature>
<evidence type="ECO:0000256" key="10">
    <source>
        <dbReference type="ARBA" id="ARBA00023277"/>
    </source>
</evidence>
<dbReference type="GO" id="GO:0046872">
    <property type="term" value="F:metal ion binding"/>
    <property type="evidence" value="ECO:0007669"/>
    <property type="project" value="UniProtKB-KW"/>
</dbReference>
<feature type="region of interest" description="Disordered" evidence="11">
    <location>
        <begin position="314"/>
        <end position="392"/>
    </location>
</feature>
<feature type="region of interest" description="Disordered" evidence="11">
    <location>
        <begin position="729"/>
        <end position="758"/>
    </location>
</feature>
<keyword evidence="16" id="KW-1185">Reference proteome</keyword>
<dbReference type="GO" id="GO:0016301">
    <property type="term" value="F:kinase activity"/>
    <property type="evidence" value="ECO:0007669"/>
    <property type="project" value="UniProtKB-KW"/>
</dbReference>
<feature type="domain" description="Alpha-glucan water dikinase-like N-terminal Ig-like" evidence="14">
    <location>
        <begin position="179"/>
        <end position="269"/>
    </location>
</feature>
<keyword evidence="8" id="KW-0067">ATP-binding</keyword>
<comment type="cofactor">
    <cofactor evidence="1">
        <name>Mg(2+)</name>
        <dbReference type="ChEBI" id="CHEBI:18420"/>
    </cofactor>
</comment>
<evidence type="ECO:0000313" key="15">
    <source>
        <dbReference type="EMBL" id="SZX73201.1"/>
    </source>
</evidence>
<dbReference type="STRING" id="3088.A0A383W6W6"/>
<dbReference type="Pfam" id="PF22973">
    <property type="entry name" value="GWD1_pHisD"/>
    <property type="match status" value="1"/>
</dbReference>
<evidence type="ECO:0000256" key="6">
    <source>
        <dbReference type="ARBA" id="ARBA00022741"/>
    </source>
</evidence>
<feature type="compositionally biased region" description="Basic and acidic residues" evidence="11">
    <location>
        <begin position="328"/>
        <end position="341"/>
    </location>
</feature>
<evidence type="ECO:0000313" key="16">
    <source>
        <dbReference type="Proteomes" id="UP000256970"/>
    </source>
</evidence>
<feature type="compositionally biased region" description="Polar residues" evidence="11">
    <location>
        <begin position="1165"/>
        <end position="1177"/>
    </location>
</feature>
<dbReference type="InterPro" id="IPR013815">
    <property type="entry name" value="ATP_grasp_subdomain_1"/>
</dbReference>
<dbReference type="Pfam" id="PF23166">
    <property type="entry name" value="Ig_N_CWD1"/>
    <property type="match status" value="1"/>
</dbReference>
<accession>A0A383W6W6</accession>
<organism evidence="15 16">
    <name type="scientific">Tetradesmus obliquus</name>
    <name type="common">Green alga</name>
    <name type="synonym">Acutodesmus obliquus</name>
    <dbReference type="NCBI Taxonomy" id="3088"/>
    <lineage>
        <taxon>Eukaryota</taxon>
        <taxon>Viridiplantae</taxon>
        <taxon>Chlorophyta</taxon>
        <taxon>core chlorophytes</taxon>
        <taxon>Chlorophyceae</taxon>
        <taxon>CS clade</taxon>
        <taxon>Sphaeropleales</taxon>
        <taxon>Scenedesmaceae</taxon>
        <taxon>Tetradesmus</taxon>
    </lineage>
</organism>
<dbReference type="Gene3D" id="3.30.1490.20">
    <property type="entry name" value="ATP-grasp fold, A domain"/>
    <property type="match status" value="1"/>
</dbReference>
<evidence type="ECO:0000259" key="13">
    <source>
        <dbReference type="Pfam" id="PF22973"/>
    </source>
</evidence>
<dbReference type="GO" id="GO:0005524">
    <property type="term" value="F:ATP binding"/>
    <property type="evidence" value="ECO:0007669"/>
    <property type="project" value="UniProtKB-KW"/>
</dbReference>
<dbReference type="InterPro" id="IPR054481">
    <property type="entry name" value="GWD1_pHisD"/>
</dbReference>
<feature type="domain" description="Pyruvate phosphate dikinase AMP/ATP-binding" evidence="12">
    <location>
        <begin position="1686"/>
        <end position="1848"/>
    </location>
</feature>
<feature type="compositionally biased region" description="Low complexity" evidence="11">
    <location>
        <begin position="730"/>
        <end position="752"/>
    </location>
</feature>
<comment type="similarity">
    <text evidence="2">Belongs to the PEP-utilizing enzyme family.</text>
</comment>
<evidence type="ECO:0000256" key="9">
    <source>
        <dbReference type="ARBA" id="ARBA00022842"/>
    </source>
</evidence>
<proteinExistence type="inferred from homology"/>
<evidence type="ECO:0000256" key="7">
    <source>
        <dbReference type="ARBA" id="ARBA00022777"/>
    </source>
</evidence>
<dbReference type="PANTHER" id="PTHR46999:SF1">
    <property type="entry name" value="ALPHA-GLUCAN WATER DIKINASE 1, CHLOROPLASTIC"/>
    <property type="match status" value="1"/>
</dbReference>
<evidence type="ECO:0000256" key="4">
    <source>
        <dbReference type="ARBA" id="ARBA00022679"/>
    </source>
</evidence>
<evidence type="ECO:0000259" key="12">
    <source>
        <dbReference type="Pfam" id="PF01326"/>
    </source>
</evidence>
<evidence type="ECO:0000256" key="1">
    <source>
        <dbReference type="ARBA" id="ARBA00001946"/>
    </source>
</evidence>
<evidence type="ECO:0000256" key="2">
    <source>
        <dbReference type="ARBA" id="ARBA00007837"/>
    </source>
</evidence>
<evidence type="ECO:0000256" key="8">
    <source>
        <dbReference type="ARBA" id="ARBA00022840"/>
    </source>
</evidence>
<dbReference type="Pfam" id="PF01326">
    <property type="entry name" value="PPDK_N"/>
    <property type="match status" value="1"/>
</dbReference>
<keyword evidence="4" id="KW-0808">Transferase</keyword>
<keyword evidence="7" id="KW-0418">Kinase</keyword>
<feature type="compositionally biased region" description="Basic residues" evidence="11">
    <location>
        <begin position="349"/>
        <end position="369"/>
    </location>
</feature>
<dbReference type="InterPro" id="IPR002192">
    <property type="entry name" value="PPDK_AMP/ATP-bd"/>
</dbReference>
<keyword evidence="6" id="KW-0547">Nucleotide-binding</keyword>
<name>A0A383W6W6_TETOB</name>
<keyword evidence="10" id="KW-0119">Carbohydrate metabolism</keyword>
<dbReference type="InterPro" id="IPR056301">
    <property type="entry name" value="GWD-like_N_Ig"/>
</dbReference>
<keyword evidence="5" id="KW-0479">Metal-binding</keyword>
<evidence type="ECO:0000259" key="14">
    <source>
        <dbReference type="Pfam" id="PF23166"/>
    </source>
</evidence>
<reference evidence="15 16" key="1">
    <citation type="submission" date="2016-10" db="EMBL/GenBank/DDBJ databases">
        <authorList>
            <person name="Cai Z."/>
        </authorList>
    </citation>
    <scope>NUCLEOTIDE SEQUENCE [LARGE SCALE GENOMIC DNA]</scope>
</reference>
<evidence type="ECO:0000256" key="5">
    <source>
        <dbReference type="ARBA" id="ARBA00022723"/>
    </source>
</evidence>